<evidence type="ECO:0000256" key="3">
    <source>
        <dbReference type="HAMAP-Rule" id="MF_00789"/>
    </source>
</evidence>
<dbReference type="PANTHER" id="PTHR38108">
    <property type="entry name" value="UPF0319 PROTEIN YCCT"/>
    <property type="match status" value="1"/>
</dbReference>
<gene>
    <name evidence="4" type="ORF">L910_0340</name>
</gene>
<accession>S7IAQ3</accession>
<evidence type="ECO:0000256" key="1">
    <source>
        <dbReference type="ARBA" id="ARBA00008490"/>
    </source>
</evidence>
<dbReference type="InterPro" id="IPR018635">
    <property type="entry name" value="UPF0319"/>
</dbReference>
<name>S7IAQ3_VIBFL</name>
<protein>
    <recommendedName>
        <fullName evidence="3">UPF0319 protein L910_0340</fullName>
    </recommendedName>
</protein>
<proteinExistence type="inferred from homology"/>
<organism evidence="4 5">
    <name type="scientific">Vibrio fluvialis PG41</name>
    <dbReference type="NCBI Taxonomy" id="1336752"/>
    <lineage>
        <taxon>Bacteria</taxon>
        <taxon>Pseudomonadati</taxon>
        <taxon>Pseudomonadota</taxon>
        <taxon>Gammaproteobacteria</taxon>
        <taxon>Vibrionales</taxon>
        <taxon>Vibrionaceae</taxon>
        <taxon>Vibrio</taxon>
    </lineage>
</organism>
<keyword evidence="2 3" id="KW-0732">Signal</keyword>
<dbReference type="Pfam" id="PF09829">
    <property type="entry name" value="DUF2057"/>
    <property type="match status" value="1"/>
</dbReference>
<feature type="chain" id="PRO_5009020818" description="UPF0319 protein L910_0340" evidence="3">
    <location>
        <begin position="22"/>
        <end position="213"/>
    </location>
</feature>
<dbReference type="PATRIC" id="fig|1336752.4.peg.341"/>
<dbReference type="PANTHER" id="PTHR38108:SF1">
    <property type="entry name" value="UPF0319 PROTEIN YCCT"/>
    <property type="match status" value="1"/>
</dbReference>
<dbReference type="Proteomes" id="UP000014854">
    <property type="component" value="Unassembled WGS sequence"/>
</dbReference>
<reference evidence="4 5" key="1">
    <citation type="journal article" date="2013" name="Gut Pathog.">
        <title>Evidence of a new metabolic capacity in an emerging diarrheal pathogen: lessons from the draft genomes of Vibrio fluvialis strains PG41 and I21563.</title>
        <authorList>
            <person name="Khatri I."/>
            <person name="Mahajan S."/>
            <person name="Dureja C."/>
            <person name="Subramanian S."/>
            <person name="Raychaudhuri S."/>
        </authorList>
    </citation>
    <scope>NUCLEOTIDE SEQUENCE [LARGE SCALE GENOMIC DNA]</scope>
    <source>
        <strain evidence="4 5">PG41</strain>
    </source>
</reference>
<evidence type="ECO:0000256" key="2">
    <source>
        <dbReference type="ARBA" id="ARBA00022729"/>
    </source>
</evidence>
<feature type="signal peptide" evidence="3">
    <location>
        <begin position="1"/>
        <end position="21"/>
    </location>
</feature>
<evidence type="ECO:0000313" key="4">
    <source>
        <dbReference type="EMBL" id="EPP25189.1"/>
    </source>
</evidence>
<comment type="caution">
    <text evidence="4">The sequence shown here is derived from an EMBL/GenBank/DDBJ whole genome shotgun (WGS) entry which is preliminary data.</text>
</comment>
<comment type="similarity">
    <text evidence="1 3">Belongs to the UPF0319 family.</text>
</comment>
<dbReference type="RefSeq" id="WP_020327760.1">
    <property type="nucleotide sequence ID" value="NZ_ASXS01000001.1"/>
</dbReference>
<dbReference type="AlphaFoldDB" id="S7IAQ3"/>
<dbReference type="HAMAP" id="MF_00789">
    <property type="entry name" value="UPF0319"/>
    <property type="match status" value="1"/>
</dbReference>
<sequence precursor="true">MKVLKSCLILGVSALSFAAHAEVKLELPEFIDLIAVNGMKPVIDKAYTESRSVTLPDGTNQIAFQFEPMVEDNDGMRRVYSDIVVTKFSVADTTLTFDLPEYRRLSQARKEIKTFEWALKDASGKTIELVSDKLDSNGVQLGRNYIQDVLDYNQKGGVAAIPVVGYTYAKSLPVSAEQQTVIDTENVAQLKLWYSKSTPEERKAFRKWVVDQD</sequence>
<evidence type="ECO:0000313" key="5">
    <source>
        <dbReference type="Proteomes" id="UP000014854"/>
    </source>
</evidence>
<dbReference type="EMBL" id="ASXS01000001">
    <property type="protein sequence ID" value="EPP25189.1"/>
    <property type="molecule type" value="Genomic_DNA"/>
</dbReference>